<feature type="transmembrane region" description="Helical" evidence="1">
    <location>
        <begin position="32"/>
        <end position="55"/>
    </location>
</feature>
<reference evidence="2 3" key="1">
    <citation type="submission" date="2022-07" db="EMBL/GenBank/DDBJ databases">
        <title>Mucilaginibacter sp. JC4.</title>
        <authorList>
            <person name="Le V."/>
            <person name="Ko S.-R."/>
            <person name="Ahn C.-Y."/>
            <person name="Oh H.-M."/>
        </authorList>
    </citation>
    <scope>NUCLEOTIDE SEQUENCE [LARGE SCALE GENOMIC DNA]</scope>
    <source>
        <strain evidence="2 3">JC4</strain>
    </source>
</reference>
<proteinExistence type="predicted"/>
<keyword evidence="1" id="KW-0472">Membrane</keyword>
<keyword evidence="3" id="KW-1185">Reference proteome</keyword>
<keyword evidence="1" id="KW-1133">Transmembrane helix</keyword>
<evidence type="ECO:0000313" key="3">
    <source>
        <dbReference type="Proteomes" id="UP001204376"/>
    </source>
</evidence>
<name>A0ABT1SYI0_9SPHI</name>
<keyword evidence="1" id="KW-0812">Transmembrane</keyword>
<protein>
    <submittedName>
        <fullName evidence="2">Uncharacterized protein</fullName>
    </submittedName>
</protein>
<gene>
    <name evidence="2" type="ORF">NPE20_05540</name>
</gene>
<feature type="transmembrane region" description="Helical" evidence="1">
    <location>
        <begin position="67"/>
        <end position="86"/>
    </location>
</feature>
<comment type="caution">
    <text evidence="2">The sequence shown here is derived from an EMBL/GenBank/DDBJ whole genome shotgun (WGS) entry which is preliminary data.</text>
</comment>
<organism evidence="2 3">
    <name type="scientific">Mucilaginibacter aquariorum</name>
    <dbReference type="NCBI Taxonomy" id="2967225"/>
    <lineage>
        <taxon>Bacteria</taxon>
        <taxon>Pseudomonadati</taxon>
        <taxon>Bacteroidota</taxon>
        <taxon>Sphingobacteriia</taxon>
        <taxon>Sphingobacteriales</taxon>
        <taxon>Sphingobacteriaceae</taxon>
        <taxon>Mucilaginibacter</taxon>
    </lineage>
</organism>
<dbReference type="RefSeq" id="WP_256537610.1">
    <property type="nucleotide sequence ID" value="NZ_JANHOH010000001.1"/>
</dbReference>
<dbReference type="Proteomes" id="UP001204376">
    <property type="component" value="Unassembled WGS sequence"/>
</dbReference>
<evidence type="ECO:0000313" key="2">
    <source>
        <dbReference type="EMBL" id="MCQ6957406.1"/>
    </source>
</evidence>
<accession>A0ABT1SYI0</accession>
<evidence type="ECO:0000256" key="1">
    <source>
        <dbReference type="SAM" id="Phobius"/>
    </source>
</evidence>
<dbReference type="EMBL" id="JANHOH010000001">
    <property type="protein sequence ID" value="MCQ6957406.1"/>
    <property type="molecule type" value="Genomic_DNA"/>
</dbReference>
<sequence length="194" mass="22355">MFKSRLLLVTLSLFLLINTQYFWEGMLGGFAIPLTLVFAITFLILVFQVFHQIYLSVRERFRDKQRIYRVGIVIVLLTLVVLRPFGLINYRIFESKNVFVAEREGVANCMTTLMLKESGRFKMRSVCFGVEEETGSYTFNKDTLKLNYASFRGGDNGFKYGILDTANKSLKLYRTALDTLPIPLYVSKNEIKAP</sequence>